<feature type="compositionally biased region" description="Pro residues" evidence="1">
    <location>
        <begin position="208"/>
        <end position="219"/>
    </location>
</feature>
<gene>
    <name evidence="2" type="ORF">E8E12_002896</name>
</gene>
<feature type="region of interest" description="Disordered" evidence="1">
    <location>
        <begin position="96"/>
        <end position="116"/>
    </location>
</feature>
<keyword evidence="3" id="KW-1185">Reference proteome</keyword>
<reference evidence="2" key="1">
    <citation type="submission" date="2019-04" db="EMBL/GenBank/DDBJ databases">
        <title>Sequencing of skin fungus with MAO and IRED activity.</title>
        <authorList>
            <person name="Marsaioli A.J."/>
            <person name="Bonatto J.M.C."/>
            <person name="Reis Junior O."/>
        </authorList>
    </citation>
    <scope>NUCLEOTIDE SEQUENCE</scope>
    <source>
        <strain evidence="2">28M1</strain>
    </source>
</reference>
<accession>A0A9P4WHB0</accession>
<feature type="compositionally biased region" description="Polar residues" evidence="1">
    <location>
        <begin position="277"/>
        <end position="297"/>
    </location>
</feature>
<evidence type="ECO:0000256" key="1">
    <source>
        <dbReference type="SAM" id="MobiDB-lite"/>
    </source>
</evidence>
<sequence length="479" mass="51715">MPPQQGEVSLTTLSFADVHYYFSPPTYQPPHHRFDKSSYVYLYHNPMRQSGRIEIANNAGTPAQDAVAGQLESVKIEQSYKHPCLFTLTVDVFRGQHGSPASSPQQDMSQWHLPAPDPNNQGKYMYRLHTLDIYLWTQNDASMFLDSLRRVVQPHQLQIITDPNAISPTSPHHEHKNDAMSPVIANLERAAISHQSRTPSISSTQAFPGPPQAAFPGPPARTSTTSLSATNGDYAPVAAYNPAAPAAPEPIAHREKTPPPPDAAEGTGLVGAAVHDSQPQKYSNPLQTSFTPQQTSGPYMPGPPAPGQGFSGPPGVQRSNTAGSMPLPPQSPPSFASVPQSPPSFAGPPQSAPPAEAYSQPPQHPGVQRQSSIPVQQYAGYNGSPGYSAGPQSPGLPSPAPNTPQHYLGYGQHQYESTAQQTPGTNPADLHKQFYRPTEQEANVVDHHTPHTPNSNMGKRVVKVEKGVGRFLKKLDSKW</sequence>
<feature type="compositionally biased region" description="Polar residues" evidence="1">
    <location>
        <begin position="414"/>
        <end position="425"/>
    </location>
</feature>
<feature type="compositionally biased region" description="Polar residues" evidence="1">
    <location>
        <begin position="99"/>
        <end position="109"/>
    </location>
</feature>
<feature type="region of interest" description="Disordered" evidence="1">
    <location>
        <begin position="247"/>
        <end position="431"/>
    </location>
</feature>
<feature type="compositionally biased region" description="Pro residues" evidence="1">
    <location>
        <begin position="340"/>
        <end position="352"/>
    </location>
</feature>
<evidence type="ECO:0000313" key="2">
    <source>
        <dbReference type="EMBL" id="KAF3032489.1"/>
    </source>
</evidence>
<feature type="region of interest" description="Disordered" evidence="1">
    <location>
        <begin position="192"/>
        <end position="230"/>
    </location>
</feature>
<dbReference type="OrthoDB" id="5408296at2759"/>
<dbReference type="Proteomes" id="UP000758155">
    <property type="component" value="Unassembled WGS sequence"/>
</dbReference>
<name>A0A9P4WHB0_9PLEO</name>
<protein>
    <submittedName>
        <fullName evidence="2">Uncharacterized protein</fullName>
    </submittedName>
</protein>
<feature type="compositionally biased region" description="Polar residues" evidence="1">
    <location>
        <begin position="221"/>
        <end position="230"/>
    </location>
</feature>
<evidence type="ECO:0000313" key="3">
    <source>
        <dbReference type="Proteomes" id="UP000758155"/>
    </source>
</evidence>
<feature type="compositionally biased region" description="Polar residues" evidence="1">
    <location>
        <begin position="193"/>
        <end position="204"/>
    </location>
</feature>
<organism evidence="2 3">
    <name type="scientific">Didymella heteroderae</name>
    <dbReference type="NCBI Taxonomy" id="1769908"/>
    <lineage>
        <taxon>Eukaryota</taxon>
        <taxon>Fungi</taxon>
        <taxon>Dikarya</taxon>
        <taxon>Ascomycota</taxon>
        <taxon>Pezizomycotina</taxon>
        <taxon>Dothideomycetes</taxon>
        <taxon>Pleosporomycetidae</taxon>
        <taxon>Pleosporales</taxon>
        <taxon>Pleosporineae</taxon>
        <taxon>Didymellaceae</taxon>
        <taxon>Didymella</taxon>
    </lineage>
</organism>
<dbReference type="AlphaFoldDB" id="A0A9P4WHB0"/>
<comment type="caution">
    <text evidence="2">The sequence shown here is derived from an EMBL/GenBank/DDBJ whole genome shotgun (WGS) entry which is preliminary data.</text>
</comment>
<proteinExistence type="predicted"/>
<dbReference type="EMBL" id="SWKV01000099">
    <property type="protein sequence ID" value="KAF3032489.1"/>
    <property type="molecule type" value="Genomic_DNA"/>
</dbReference>